<protein>
    <submittedName>
        <fullName evidence="2">Uncharacterized protein</fullName>
    </submittedName>
</protein>
<evidence type="ECO:0000256" key="1">
    <source>
        <dbReference type="SAM" id="MobiDB-lite"/>
    </source>
</evidence>
<sequence length="51" mass="5367">MPLEYVRTRQGNRGALHPEDGSRKLADFADVCTSGMCAAGTAQARGESVGK</sequence>
<dbReference type="EMBL" id="GBEZ01027533">
    <property type="protein sequence ID" value="JAC59790.1"/>
    <property type="molecule type" value="Transcribed_RNA"/>
</dbReference>
<evidence type="ECO:0000313" key="2">
    <source>
        <dbReference type="EMBL" id="JAC59790.1"/>
    </source>
</evidence>
<name>A0A061QMW4_9CHLO</name>
<accession>A0A061QMW4</accession>
<dbReference type="AlphaFoldDB" id="A0A061QMW4"/>
<gene>
    <name evidence="2" type="ORF">TSPGSL018_30606</name>
</gene>
<proteinExistence type="predicted"/>
<feature type="region of interest" description="Disordered" evidence="1">
    <location>
        <begin position="1"/>
        <end position="20"/>
    </location>
</feature>
<reference evidence="2" key="1">
    <citation type="submission" date="2014-05" db="EMBL/GenBank/DDBJ databases">
        <title>The transcriptome of the halophilic microalga Tetraselmis sp. GSL018 isolated from the Great Salt Lake, Utah.</title>
        <authorList>
            <person name="Jinkerson R.E."/>
            <person name="D'Adamo S."/>
            <person name="Posewitz M.C."/>
        </authorList>
    </citation>
    <scope>NUCLEOTIDE SEQUENCE</scope>
    <source>
        <strain evidence="2">GSL018</strain>
    </source>
</reference>
<organism evidence="2">
    <name type="scientific">Tetraselmis sp. GSL018</name>
    <dbReference type="NCBI Taxonomy" id="582737"/>
    <lineage>
        <taxon>Eukaryota</taxon>
        <taxon>Viridiplantae</taxon>
        <taxon>Chlorophyta</taxon>
        <taxon>core chlorophytes</taxon>
        <taxon>Chlorodendrophyceae</taxon>
        <taxon>Chlorodendrales</taxon>
        <taxon>Chlorodendraceae</taxon>
        <taxon>Tetraselmis</taxon>
    </lineage>
</organism>